<dbReference type="PANTHER" id="PTHR43721">
    <property type="entry name" value="ELONGATION FACTOR TU-RELATED"/>
    <property type="match status" value="1"/>
</dbReference>
<protein>
    <submittedName>
        <fullName evidence="3">GTP-binding protein</fullName>
    </submittedName>
</protein>
<name>A0A0C2IBS7_9PEZI</name>
<dbReference type="InterPro" id="IPR027417">
    <property type="entry name" value="P-loop_NTPase"/>
</dbReference>
<feature type="region of interest" description="Disordered" evidence="1">
    <location>
        <begin position="422"/>
        <end position="445"/>
    </location>
</feature>
<sequence length="890" mass="95178">MSVFTYDPNPPRVSSPWLQAADVDVPSSSSRGHLAGHDETPGDGPVAHSLLSEYGVTRLPPEPQEGPVEYKLHLLLRPRRSYKFIPPTASAGSPKVTADPKFLQKRRVVGSATAGQTRQSRCEHLMTQLLWRLRQSSPYHASVAQQDPALPLLPEDSAIAEMPVTLGKLAPGLEESRGALYEIGVADDGALVGITKDELDQSIATLRWMAAHLGCVSKILRIVEVGQCEWTEETNPSGNGTVTLRDRLWVAEVFVQPHMNSQGNGSNGAEAGTISTSYGGRVNDLSTTLGSTTADQLRVTLTGPTGSGKSTLLGTLSTGALDDGHGKSRLNSLKHRHEMASGLTSTVTQELVGYSDEVIVNYSNPNIESWIGIHDYTKNGRLVFISDSAGHPRFRRTTLRGLIGWSPHWTLLCLSTNPDDADSGTSGDCDTGSGTSTPLESGSGTNSAALAKAHLDFCVKLGLPLAIVLTKSDLLNKESLKRTLAPIWTAIKNAGRLPQLLQSKQKATENTRSVSSIDAAAIERVLTPMRESQDFRTVVPVILTSCVNGDGIGLIHALLKSLPLPPKPTSNDYIGKALNPEQPEALFHIEDRFKSPVSYATASLAESADSGHVLSGYLRFGKLSVGDLVVIGPFPSDEDGTGSGLDDDRTASPSHNSLSSSHPSSSELARIAARNAISASALKGEWHEARIETIRNLRLPVQTLDADQVGTIGLVILPPTQTKHGSFADGSDEVHISTAALKPRRGMVVAVPNKHMLKSGLQLQAASGLTAFFEDVNIGRLSIGTPVTYYVASVRAQGRVAKVWSSTPADDLGKMEATDDGVFDSFEHGDEDEKWGSRAAPSNHGYSVRLELLYGREWIELGSQVVILEGASKEGSVLDGFVGKVVEIMD</sequence>
<organism evidence="3 4">
    <name type="scientific">Sporothrix brasiliensis 5110</name>
    <dbReference type="NCBI Taxonomy" id="1398154"/>
    <lineage>
        <taxon>Eukaryota</taxon>
        <taxon>Fungi</taxon>
        <taxon>Dikarya</taxon>
        <taxon>Ascomycota</taxon>
        <taxon>Pezizomycotina</taxon>
        <taxon>Sordariomycetes</taxon>
        <taxon>Sordariomycetidae</taxon>
        <taxon>Ophiostomatales</taxon>
        <taxon>Ophiostomataceae</taxon>
        <taxon>Sporothrix</taxon>
    </lineage>
</organism>
<dbReference type="Proteomes" id="UP000031575">
    <property type="component" value="Unassembled WGS sequence"/>
</dbReference>
<proteinExistence type="predicted"/>
<evidence type="ECO:0000256" key="1">
    <source>
        <dbReference type="SAM" id="MobiDB-lite"/>
    </source>
</evidence>
<dbReference type="InterPro" id="IPR050055">
    <property type="entry name" value="EF-Tu_GTPase"/>
</dbReference>
<dbReference type="AlphaFoldDB" id="A0A0C2IBS7"/>
<dbReference type="Pfam" id="PF00009">
    <property type="entry name" value="GTP_EFTU"/>
    <property type="match status" value="1"/>
</dbReference>
<comment type="caution">
    <text evidence="3">The sequence shown here is derived from an EMBL/GenBank/DDBJ whole genome shotgun (WGS) entry which is preliminary data.</text>
</comment>
<dbReference type="Gene3D" id="3.40.50.300">
    <property type="entry name" value="P-loop containing nucleotide triphosphate hydrolases"/>
    <property type="match status" value="1"/>
</dbReference>
<keyword evidence="4" id="KW-1185">Reference proteome</keyword>
<dbReference type="GeneID" id="63681309"/>
<feature type="region of interest" description="Disordered" evidence="1">
    <location>
        <begin position="636"/>
        <end position="665"/>
    </location>
</feature>
<feature type="region of interest" description="Disordered" evidence="1">
    <location>
        <begin position="23"/>
        <end position="48"/>
    </location>
</feature>
<feature type="compositionally biased region" description="Low complexity" evidence="1">
    <location>
        <begin position="652"/>
        <end position="665"/>
    </location>
</feature>
<dbReference type="SUPFAM" id="SSF52540">
    <property type="entry name" value="P-loop containing nucleoside triphosphate hydrolases"/>
    <property type="match status" value="1"/>
</dbReference>
<gene>
    <name evidence="3" type="ORF">SPBR_08150</name>
</gene>
<feature type="domain" description="Tr-type G" evidence="2">
    <location>
        <begin position="299"/>
        <end position="562"/>
    </location>
</feature>
<reference evidence="3 4" key="1">
    <citation type="journal article" date="2014" name="BMC Genomics">
        <title>Comparative genomics of the major fungal agents of human and animal Sporotrichosis: Sporothrix schenckii and Sporothrix brasiliensis.</title>
        <authorList>
            <person name="Teixeira M.M."/>
            <person name="de Almeida L.G."/>
            <person name="Kubitschek-Barreira P."/>
            <person name="Alves F.L."/>
            <person name="Kioshima E.S."/>
            <person name="Abadio A.K."/>
            <person name="Fernandes L."/>
            <person name="Derengowski L.S."/>
            <person name="Ferreira K.S."/>
            <person name="Souza R.C."/>
            <person name="Ruiz J.C."/>
            <person name="de Andrade N.C."/>
            <person name="Paes H.C."/>
            <person name="Nicola A.M."/>
            <person name="Albuquerque P."/>
            <person name="Gerber A.L."/>
            <person name="Martins V.P."/>
            <person name="Peconick L.D."/>
            <person name="Neto A.V."/>
            <person name="Chaucanez C.B."/>
            <person name="Silva P.A."/>
            <person name="Cunha O.L."/>
            <person name="de Oliveira F.F."/>
            <person name="dos Santos T.C."/>
            <person name="Barros A.L."/>
            <person name="Soares M.A."/>
            <person name="de Oliveira L.M."/>
            <person name="Marini M.M."/>
            <person name="Villalobos-Duno H."/>
            <person name="Cunha M.M."/>
            <person name="de Hoog S."/>
            <person name="da Silveira J.F."/>
            <person name="Henrissat B."/>
            <person name="Nino-Vega G.A."/>
            <person name="Cisalpino P.S."/>
            <person name="Mora-Montes H.M."/>
            <person name="Almeida S.R."/>
            <person name="Stajich J.E."/>
            <person name="Lopes-Bezerra L.M."/>
            <person name="Vasconcelos A.T."/>
            <person name="Felipe M.S."/>
        </authorList>
    </citation>
    <scope>NUCLEOTIDE SEQUENCE [LARGE SCALE GENOMIC DNA]</scope>
    <source>
        <strain evidence="3 4">5110</strain>
    </source>
</reference>
<dbReference type="PANTHER" id="PTHR43721:SF30">
    <property type="entry name" value="TR-TYPE G DOMAIN-CONTAINING PROTEIN"/>
    <property type="match status" value="1"/>
</dbReference>
<accession>A0A0C2IBS7</accession>
<evidence type="ECO:0000313" key="3">
    <source>
        <dbReference type="EMBL" id="KIH86726.1"/>
    </source>
</evidence>
<dbReference type="VEuPathDB" id="FungiDB:SPBR_08150"/>
<dbReference type="GO" id="GO:0005525">
    <property type="term" value="F:GTP binding"/>
    <property type="evidence" value="ECO:0007669"/>
    <property type="project" value="InterPro"/>
</dbReference>
<dbReference type="RefSeq" id="XP_040614736.1">
    <property type="nucleotide sequence ID" value="XM_040766388.1"/>
</dbReference>
<dbReference type="GO" id="GO:0003924">
    <property type="term" value="F:GTPase activity"/>
    <property type="evidence" value="ECO:0007669"/>
    <property type="project" value="InterPro"/>
</dbReference>
<evidence type="ECO:0000259" key="2">
    <source>
        <dbReference type="Pfam" id="PF00009"/>
    </source>
</evidence>
<feature type="compositionally biased region" description="Low complexity" evidence="1">
    <location>
        <begin position="423"/>
        <end position="437"/>
    </location>
</feature>
<dbReference type="HOGENOM" id="CLU_006343_0_0_1"/>
<dbReference type="InterPro" id="IPR000795">
    <property type="entry name" value="T_Tr_GTP-bd_dom"/>
</dbReference>
<dbReference type="GO" id="GO:0003746">
    <property type="term" value="F:translation elongation factor activity"/>
    <property type="evidence" value="ECO:0007669"/>
    <property type="project" value="TreeGrafter"/>
</dbReference>
<dbReference type="OrthoDB" id="5342685at2759"/>
<evidence type="ECO:0000313" key="4">
    <source>
        <dbReference type="Proteomes" id="UP000031575"/>
    </source>
</evidence>
<dbReference type="EMBL" id="AWTV01000011">
    <property type="protein sequence ID" value="KIH86726.1"/>
    <property type="molecule type" value="Genomic_DNA"/>
</dbReference>